<evidence type="ECO:0000313" key="5">
    <source>
        <dbReference type="EMBL" id="RMB62426.1"/>
    </source>
</evidence>
<proteinExistence type="inferred from homology"/>
<dbReference type="RefSeq" id="WP_121900976.1">
    <property type="nucleotide sequence ID" value="NZ_REFW01000001.1"/>
</dbReference>
<evidence type="ECO:0000256" key="2">
    <source>
        <dbReference type="ARBA" id="ARBA00022723"/>
    </source>
</evidence>
<name>A0A3M0GYP3_9ACTN</name>
<evidence type="ECO:0000313" key="6">
    <source>
        <dbReference type="Proteomes" id="UP000275256"/>
    </source>
</evidence>
<evidence type="ECO:0000256" key="1">
    <source>
        <dbReference type="ARBA" id="ARBA00008779"/>
    </source>
</evidence>
<dbReference type="EMBL" id="REFW01000001">
    <property type="protein sequence ID" value="RMB62426.1"/>
    <property type="molecule type" value="Genomic_DNA"/>
</dbReference>
<dbReference type="PROSITE" id="PS00523">
    <property type="entry name" value="SULFATASE_1"/>
    <property type="match status" value="1"/>
</dbReference>
<keyword evidence="2" id="KW-0479">Metal-binding</keyword>
<dbReference type="PANTHER" id="PTHR45953:SF1">
    <property type="entry name" value="IDURONATE 2-SULFATASE"/>
    <property type="match status" value="1"/>
</dbReference>
<dbReference type="PANTHER" id="PTHR45953">
    <property type="entry name" value="IDURONATE 2-SULFATASE"/>
    <property type="match status" value="1"/>
</dbReference>
<dbReference type="Pfam" id="PF00884">
    <property type="entry name" value="Sulfatase"/>
    <property type="match status" value="1"/>
</dbReference>
<dbReference type="GO" id="GO:0008484">
    <property type="term" value="F:sulfuric ester hydrolase activity"/>
    <property type="evidence" value="ECO:0007669"/>
    <property type="project" value="TreeGrafter"/>
</dbReference>
<dbReference type="Gene3D" id="3.40.720.10">
    <property type="entry name" value="Alkaline Phosphatase, subunit A"/>
    <property type="match status" value="1"/>
</dbReference>
<comment type="similarity">
    <text evidence="1">Belongs to the sulfatase family.</text>
</comment>
<dbReference type="InterPro" id="IPR024607">
    <property type="entry name" value="Sulfatase_CS"/>
</dbReference>
<comment type="caution">
    <text evidence="5">The sequence shown here is derived from an EMBL/GenBank/DDBJ whole genome shotgun (WGS) entry which is preliminary data.</text>
</comment>
<sequence>MTPPTTERPRNVLVIMTDQHRVDTIGALLAPGAKGVHTPNIDRLAAEGFAFTQAMTPTPICTPARTSLLTGAAPFRHKVLANHEWNIGYQTELDPSSWTYTQALRDAGYNVGLVGKYHVGEANPPSVFGMDDDSFEGATNPVGNPRYTQWLADNGLPPVRITDAIRGTLPGNRPGHVLAGRLQQPLEATFERFLTDIAIGKVREYAAEWHSNATPFCLHMHYFGPHLPYVIPDEYFDLIDPDDIELPASFGETFLNKPPVQQNYSTYWSADSFDAAEWRKLIAIYRGYVAMIDLEVGRLLDALEEQGVREETSIFFTADHGEFTGAHRLNDKGPAAYDDILNIPMLAHVPGVSHHGQSDAFVSLLDVPATIMELAGLDQSLVVDGRSLLHLAWDAQTEPWRRDIVTEFHGHHFPLQQRVLITPEWKLVVSPESVNELYDRVNDTNELVNRHGDPDVDDVRKRLATCLHTILADRGDKAFANWMLATTDFDVPMTAISHQDYDAVEGND</sequence>
<evidence type="ECO:0000259" key="4">
    <source>
        <dbReference type="Pfam" id="PF00884"/>
    </source>
</evidence>
<protein>
    <submittedName>
        <fullName evidence="5">Sulfatase</fullName>
    </submittedName>
</protein>
<keyword evidence="6" id="KW-1185">Reference proteome</keyword>
<dbReference type="SUPFAM" id="SSF53649">
    <property type="entry name" value="Alkaline phosphatase-like"/>
    <property type="match status" value="1"/>
</dbReference>
<dbReference type="GO" id="GO:0005737">
    <property type="term" value="C:cytoplasm"/>
    <property type="evidence" value="ECO:0007669"/>
    <property type="project" value="TreeGrafter"/>
</dbReference>
<dbReference type="GO" id="GO:0046872">
    <property type="term" value="F:metal ion binding"/>
    <property type="evidence" value="ECO:0007669"/>
    <property type="project" value="UniProtKB-KW"/>
</dbReference>
<accession>A0A3M0GYP3</accession>
<evidence type="ECO:0000256" key="3">
    <source>
        <dbReference type="ARBA" id="ARBA00022801"/>
    </source>
</evidence>
<dbReference type="AlphaFoldDB" id="A0A3M0GYP3"/>
<dbReference type="Proteomes" id="UP000275256">
    <property type="component" value="Unassembled WGS sequence"/>
</dbReference>
<keyword evidence="3" id="KW-0378">Hydrolase</keyword>
<gene>
    <name evidence="5" type="ORF">EAX62_02890</name>
</gene>
<dbReference type="InterPro" id="IPR017850">
    <property type="entry name" value="Alkaline_phosphatase_core_sf"/>
</dbReference>
<organism evidence="5 6">
    <name type="scientific">Tessaracoccus antarcticus</name>
    <dbReference type="NCBI Taxonomy" id="2479848"/>
    <lineage>
        <taxon>Bacteria</taxon>
        <taxon>Bacillati</taxon>
        <taxon>Actinomycetota</taxon>
        <taxon>Actinomycetes</taxon>
        <taxon>Propionibacteriales</taxon>
        <taxon>Propionibacteriaceae</taxon>
        <taxon>Tessaracoccus</taxon>
    </lineage>
</organism>
<dbReference type="InterPro" id="IPR000917">
    <property type="entry name" value="Sulfatase_N"/>
</dbReference>
<dbReference type="OrthoDB" id="9777306at2"/>
<reference evidence="5 6" key="1">
    <citation type="submission" date="2018-10" db="EMBL/GenBank/DDBJ databases">
        <title>Tessaracoccus antarcticuss sp. nov., isolated from sediment.</title>
        <authorList>
            <person name="Zhou L.Y."/>
            <person name="Du Z.J."/>
        </authorList>
    </citation>
    <scope>NUCLEOTIDE SEQUENCE [LARGE SCALE GENOMIC DNA]</scope>
    <source>
        <strain evidence="5 6">JDX10</strain>
    </source>
</reference>
<feature type="domain" description="Sulfatase N-terminal" evidence="4">
    <location>
        <begin position="10"/>
        <end position="376"/>
    </location>
</feature>
<dbReference type="CDD" id="cd16033">
    <property type="entry name" value="sulfatase_like"/>
    <property type="match status" value="1"/>
</dbReference>